<sequence>MFIQSHDEVGKIFVIADERADLSKPETIPATLVGIHTVIDCATGCPEEPIKTRAKGDVNMVKLGLVHFLANFAFGTIPETKVSNFFWNIVDSADANIKQFPYGKHLWEKSRHSMRLSLMKKEETFEKMFDEKTGKLQPYSYKLFGFPYAFFIWIFETIPALSLTFCEKELEGKKLKGALIRDDHDCTDEVVDAAYSGFIAAMKFIQKSKREGTQITKNEEPHTPFVVVSPDLKSTTEKAKLSTENMVDLEKREPKPSAIFQSPFVTDFGSSEPVPVGKRKNLEIVKGIIPFRKEIGKNATTEETQAYNDWKKIMHSGTINLLVTTTDSIFYKVVRTTYESYLANGSNVINQESIIAKYMSGQSLSCSVPWYYLDHVAIPAHVTDEVHYILAHFNIRERCLVVYNSLTPRVNIRKVNESFSWLVWLLHKWVSVRFSIMT</sequence>
<proteinExistence type="predicted"/>
<dbReference type="Proteomes" id="UP000596661">
    <property type="component" value="Chromosome 6"/>
</dbReference>
<protein>
    <submittedName>
        <fullName evidence="1">Uncharacterized protein</fullName>
    </submittedName>
</protein>
<dbReference type="Gramene" id="evm.model.06.412">
    <property type="protein sequence ID" value="cds.evm.model.06.412"/>
    <property type="gene ID" value="evm.TU.06.412"/>
</dbReference>
<dbReference type="AlphaFoldDB" id="A0A803PYA7"/>
<reference evidence="1" key="1">
    <citation type="submission" date="2018-11" db="EMBL/GenBank/DDBJ databases">
        <authorList>
            <person name="Grassa J C."/>
        </authorList>
    </citation>
    <scope>NUCLEOTIDE SEQUENCE [LARGE SCALE GENOMIC DNA]</scope>
</reference>
<reference evidence="1" key="2">
    <citation type="submission" date="2021-03" db="UniProtKB">
        <authorList>
            <consortium name="EnsemblPlants"/>
        </authorList>
    </citation>
    <scope>IDENTIFICATION</scope>
</reference>
<name>A0A803PYA7_CANSA</name>
<accession>A0A803PYA7</accession>
<evidence type="ECO:0000313" key="1">
    <source>
        <dbReference type="EnsemblPlants" id="cds.evm.model.06.412"/>
    </source>
</evidence>
<dbReference type="PANTHER" id="PTHR48449:SF1">
    <property type="entry name" value="DUF1985 DOMAIN-CONTAINING PROTEIN"/>
    <property type="match status" value="1"/>
</dbReference>
<dbReference type="EMBL" id="UZAU01000563">
    <property type="status" value="NOT_ANNOTATED_CDS"/>
    <property type="molecule type" value="Genomic_DNA"/>
</dbReference>
<dbReference type="OMA" id="CLINIIE"/>
<organism evidence="1 2">
    <name type="scientific">Cannabis sativa</name>
    <name type="common">Hemp</name>
    <name type="synonym">Marijuana</name>
    <dbReference type="NCBI Taxonomy" id="3483"/>
    <lineage>
        <taxon>Eukaryota</taxon>
        <taxon>Viridiplantae</taxon>
        <taxon>Streptophyta</taxon>
        <taxon>Embryophyta</taxon>
        <taxon>Tracheophyta</taxon>
        <taxon>Spermatophyta</taxon>
        <taxon>Magnoliopsida</taxon>
        <taxon>eudicotyledons</taxon>
        <taxon>Gunneridae</taxon>
        <taxon>Pentapetalae</taxon>
        <taxon>rosids</taxon>
        <taxon>fabids</taxon>
        <taxon>Rosales</taxon>
        <taxon>Cannabaceae</taxon>
        <taxon>Cannabis</taxon>
    </lineage>
</organism>
<dbReference type="EnsemblPlants" id="evm.model.06.412">
    <property type="protein sequence ID" value="cds.evm.model.06.412"/>
    <property type="gene ID" value="evm.TU.06.412"/>
</dbReference>
<dbReference type="PANTHER" id="PTHR48449">
    <property type="entry name" value="DUF1985 DOMAIN-CONTAINING PROTEIN"/>
    <property type="match status" value="1"/>
</dbReference>
<evidence type="ECO:0000313" key="2">
    <source>
        <dbReference type="Proteomes" id="UP000596661"/>
    </source>
</evidence>
<keyword evidence="2" id="KW-1185">Reference proteome</keyword>